<dbReference type="GeneTree" id="ENSGT00940000157667"/>
<dbReference type="Proteomes" id="UP000694388">
    <property type="component" value="Unplaced"/>
</dbReference>
<evidence type="ECO:0000256" key="4">
    <source>
        <dbReference type="ARBA" id="ARBA00022989"/>
    </source>
</evidence>
<comment type="subcellular location">
    <subcellularLocation>
        <location evidence="1 6">Membrane</location>
        <topology evidence="1 6">Multi-pass membrane protein</topology>
    </subcellularLocation>
</comment>
<evidence type="ECO:0000256" key="6">
    <source>
        <dbReference type="RuleBase" id="RU361218"/>
    </source>
</evidence>
<accession>A0A8C4QKY7</accession>
<dbReference type="SUPFAM" id="SSF48652">
    <property type="entry name" value="Tetraspanin"/>
    <property type="match status" value="1"/>
</dbReference>
<name>A0A8C4QKY7_EPTBU</name>
<evidence type="ECO:0000256" key="5">
    <source>
        <dbReference type="ARBA" id="ARBA00023136"/>
    </source>
</evidence>
<dbReference type="InterPro" id="IPR018499">
    <property type="entry name" value="Tetraspanin/Peripherin"/>
</dbReference>
<reference evidence="7" key="2">
    <citation type="submission" date="2025-09" db="UniProtKB">
        <authorList>
            <consortium name="Ensembl"/>
        </authorList>
    </citation>
    <scope>IDENTIFICATION</scope>
</reference>
<proteinExistence type="inferred from homology"/>
<dbReference type="PRINTS" id="PR00259">
    <property type="entry name" value="TMFOUR"/>
</dbReference>
<dbReference type="InterPro" id="IPR008952">
    <property type="entry name" value="Tetraspanin_EC2_sf"/>
</dbReference>
<evidence type="ECO:0000256" key="3">
    <source>
        <dbReference type="ARBA" id="ARBA00022692"/>
    </source>
</evidence>
<reference evidence="7" key="1">
    <citation type="submission" date="2025-08" db="UniProtKB">
        <authorList>
            <consortium name="Ensembl"/>
        </authorList>
    </citation>
    <scope>IDENTIFICATION</scope>
</reference>
<sequence>MGAGGYVAVGLGFLLAVLGFLGCCGAARESKVLLLAFFVLVLFFFVVEVVATVVMLILKGRLTEEFFRNQLRRRYVGDNGTDIFNRAWNTIMATLQCCGASGPADFAHDSRFLRTAGGRLVPNACCTQLSGGAINTARCLRLEPGFFHRQGCYIALGKTLRASQSLVGGVGAAILTTEVIIQASFCRSVSHFLHVQHYCTTKRACLHFRSFYLWFME</sequence>
<dbReference type="InterPro" id="IPR000301">
    <property type="entry name" value="Tetraspanin_animals"/>
</dbReference>
<dbReference type="PANTHER" id="PTHR19282">
    <property type="entry name" value="TETRASPANIN"/>
    <property type="match status" value="1"/>
</dbReference>
<dbReference type="AlphaFoldDB" id="A0A8C4QKY7"/>
<organism evidence="7 8">
    <name type="scientific">Eptatretus burgeri</name>
    <name type="common">Inshore hagfish</name>
    <dbReference type="NCBI Taxonomy" id="7764"/>
    <lineage>
        <taxon>Eukaryota</taxon>
        <taxon>Metazoa</taxon>
        <taxon>Chordata</taxon>
        <taxon>Craniata</taxon>
        <taxon>Vertebrata</taxon>
        <taxon>Cyclostomata</taxon>
        <taxon>Myxini</taxon>
        <taxon>Myxiniformes</taxon>
        <taxon>Myxinidae</taxon>
        <taxon>Eptatretinae</taxon>
        <taxon>Eptatretus</taxon>
    </lineage>
</organism>
<dbReference type="PANTHER" id="PTHR19282:SF558">
    <property type="entry name" value="TETRASPANIN"/>
    <property type="match status" value="1"/>
</dbReference>
<keyword evidence="5 6" id="KW-0472">Membrane</keyword>
<keyword evidence="3 6" id="KW-0812">Transmembrane</keyword>
<evidence type="ECO:0000313" key="8">
    <source>
        <dbReference type="Proteomes" id="UP000694388"/>
    </source>
</evidence>
<feature type="transmembrane region" description="Helical" evidence="6">
    <location>
        <begin position="36"/>
        <end position="58"/>
    </location>
</feature>
<protein>
    <recommendedName>
        <fullName evidence="6">Tetraspanin</fullName>
    </recommendedName>
</protein>
<evidence type="ECO:0000313" key="7">
    <source>
        <dbReference type="Ensembl" id="ENSEBUP00000016476.1"/>
    </source>
</evidence>
<dbReference type="Pfam" id="PF00335">
    <property type="entry name" value="Tetraspanin"/>
    <property type="match status" value="1"/>
</dbReference>
<dbReference type="PIRSF" id="PIRSF002419">
    <property type="entry name" value="Tetraspanin"/>
    <property type="match status" value="1"/>
</dbReference>
<keyword evidence="8" id="KW-1185">Reference proteome</keyword>
<comment type="caution">
    <text evidence="6">Lacks conserved residue(s) required for the propagation of feature annotation.</text>
</comment>
<dbReference type="Ensembl" id="ENSEBUT00000017052.1">
    <property type="protein sequence ID" value="ENSEBUP00000016476.1"/>
    <property type="gene ID" value="ENSEBUG00000010340.1"/>
</dbReference>
<comment type="similarity">
    <text evidence="2 6">Belongs to the tetraspanin (TM4SF) family.</text>
</comment>
<dbReference type="GO" id="GO:0005886">
    <property type="term" value="C:plasma membrane"/>
    <property type="evidence" value="ECO:0007669"/>
    <property type="project" value="TreeGrafter"/>
</dbReference>
<keyword evidence="4 6" id="KW-1133">Transmembrane helix</keyword>
<evidence type="ECO:0000256" key="2">
    <source>
        <dbReference type="ARBA" id="ARBA00006840"/>
    </source>
</evidence>
<dbReference type="CDD" id="cd03156">
    <property type="entry name" value="uroplakin_I_like_LEL"/>
    <property type="match status" value="1"/>
</dbReference>
<evidence type="ECO:0000256" key="1">
    <source>
        <dbReference type="ARBA" id="ARBA00004141"/>
    </source>
</evidence>
<dbReference type="Gene3D" id="1.10.1450.10">
    <property type="entry name" value="Tetraspanin"/>
    <property type="match status" value="1"/>
</dbReference>